<keyword evidence="2" id="KW-1185">Reference proteome</keyword>
<reference evidence="1" key="1">
    <citation type="journal article" date="2020" name="New Phytol.">
        <title>Comparative genomics reveals dynamic genome evolution in host specialist ectomycorrhizal fungi.</title>
        <authorList>
            <person name="Lofgren L.A."/>
            <person name="Nguyen N.H."/>
            <person name="Vilgalys R."/>
            <person name="Ruytinx J."/>
            <person name="Liao H.L."/>
            <person name="Branco S."/>
            <person name="Kuo A."/>
            <person name="LaButti K."/>
            <person name="Lipzen A."/>
            <person name="Andreopoulos W."/>
            <person name="Pangilinan J."/>
            <person name="Riley R."/>
            <person name="Hundley H."/>
            <person name="Na H."/>
            <person name="Barry K."/>
            <person name="Grigoriev I.V."/>
            <person name="Stajich J.E."/>
            <person name="Kennedy P.G."/>
        </authorList>
    </citation>
    <scope>NUCLEOTIDE SEQUENCE</scope>
    <source>
        <strain evidence="1">S12</strain>
    </source>
</reference>
<comment type="caution">
    <text evidence="1">The sequence shown here is derived from an EMBL/GenBank/DDBJ whole genome shotgun (WGS) entry which is preliminary data.</text>
</comment>
<dbReference type="OrthoDB" id="2658794at2759"/>
<dbReference type="RefSeq" id="XP_041154529.1">
    <property type="nucleotide sequence ID" value="XM_041304162.1"/>
</dbReference>
<dbReference type="InterPro" id="IPR011009">
    <property type="entry name" value="Kinase-like_dom_sf"/>
</dbReference>
<evidence type="ECO:0008006" key="3">
    <source>
        <dbReference type="Google" id="ProtNLM"/>
    </source>
</evidence>
<proteinExistence type="predicted"/>
<evidence type="ECO:0000313" key="2">
    <source>
        <dbReference type="Proteomes" id="UP000719766"/>
    </source>
</evidence>
<evidence type="ECO:0000313" key="1">
    <source>
        <dbReference type="EMBL" id="KAG1787156.1"/>
    </source>
</evidence>
<dbReference type="EMBL" id="JABBWE010000083">
    <property type="protein sequence ID" value="KAG1787156.1"/>
    <property type="molecule type" value="Genomic_DNA"/>
</dbReference>
<accession>A0A9P7AFD9</accession>
<dbReference type="GeneID" id="64597926"/>
<dbReference type="Gene3D" id="1.10.510.10">
    <property type="entry name" value="Transferase(Phosphotransferase) domain 1"/>
    <property type="match status" value="1"/>
</dbReference>
<dbReference type="Proteomes" id="UP000719766">
    <property type="component" value="Unassembled WGS sequence"/>
</dbReference>
<protein>
    <recommendedName>
        <fullName evidence="3">Protein kinase domain-containing protein</fullName>
    </recommendedName>
</protein>
<dbReference type="SUPFAM" id="SSF56112">
    <property type="entry name" value="Protein kinase-like (PK-like)"/>
    <property type="match status" value="1"/>
</dbReference>
<sequence>MPQTSYTQVGIAITLTQRIVLSTEIDLKPNNVLFDEGSAMTEENFSEKILTRPRKRDEYFGQCILPRSVHSIEHGWIISGKLLRIDRLSPRTLESEMIKYGLLEAEAIAAAAFIHACLHFDPEERYPASDLLEHP</sequence>
<gene>
    <name evidence="1" type="ORF">HD556DRAFT_1410971</name>
</gene>
<dbReference type="AlphaFoldDB" id="A0A9P7AFD9"/>
<organism evidence="1 2">
    <name type="scientific">Suillus plorans</name>
    <dbReference type="NCBI Taxonomy" id="116603"/>
    <lineage>
        <taxon>Eukaryota</taxon>
        <taxon>Fungi</taxon>
        <taxon>Dikarya</taxon>
        <taxon>Basidiomycota</taxon>
        <taxon>Agaricomycotina</taxon>
        <taxon>Agaricomycetes</taxon>
        <taxon>Agaricomycetidae</taxon>
        <taxon>Boletales</taxon>
        <taxon>Suillineae</taxon>
        <taxon>Suillaceae</taxon>
        <taxon>Suillus</taxon>
    </lineage>
</organism>
<name>A0A9P7AFD9_9AGAM</name>